<dbReference type="PANTHER" id="PTHR45947:SF3">
    <property type="entry name" value="SULFOQUINOVOSYL TRANSFERASE SQD2"/>
    <property type="match status" value="1"/>
</dbReference>
<dbReference type="GO" id="GO:0016757">
    <property type="term" value="F:glycosyltransferase activity"/>
    <property type="evidence" value="ECO:0007669"/>
    <property type="project" value="TreeGrafter"/>
</dbReference>
<sequence>MKILQVTPRYAPRTGGVETHVRELATRLVKAGHSVTVVTADRRSDDPRNQTIDGVDVVRHRGVAPGGAFHVAPGVAATVQTSAADIVHAHNYHSLPLLFAAAAVGSDQRFVATPHYHGGSADRVRDVLLDLYRYPGGWALRRADAVIAVSDWERDRLARDLDVDARTIPNGIDRDRFADATPETRDRPYLLCVGRLEEYKGIQHVIRGLDRLPEYDLVVAGSGPYRDQLERIAERVGVADRVHFEGFVADDRLPSLYAGASVYVSLSAFEAFGMTVQEAIAAGTPCVVREAGALAEWAYRDGVASITSDEHDAVAAGIRSVRCESTDPSTVNDWNDVVSKIECVYSRS</sequence>
<dbReference type="RefSeq" id="WP_343773604.1">
    <property type="nucleotide sequence ID" value="NZ_BAAADV010000003.1"/>
</dbReference>
<organism evidence="2 3">
    <name type="scientific">Natronoarchaeum mannanilyticum</name>
    <dbReference type="NCBI Taxonomy" id="926360"/>
    <lineage>
        <taxon>Archaea</taxon>
        <taxon>Methanobacteriati</taxon>
        <taxon>Methanobacteriota</taxon>
        <taxon>Stenosarchaea group</taxon>
        <taxon>Halobacteria</taxon>
        <taxon>Halobacteriales</taxon>
        <taxon>Natronoarchaeaceae</taxon>
    </lineage>
</organism>
<dbReference type="InterPro" id="IPR028098">
    <property type="entry name" value="Glyco_trans_4-like_N"/>
</dbReference>
<reference evidence="2 3" key="1">
    <citation type="journal article" date="2019" name="Int. J. Syst. Evol. Microbiol.">
        <title>The Global Catalogue of Microorganisms (GCM) 10K type strain sequencing project: providing services to taxonomists for standard genome sequencing and annotation.</title>
        <authorList>
            <consortium name="The Broad Institute Genomics Platform"/>
            <consortium name="The Broad Institute Genome Sequencing Center for Infectious Disease"/>
            <person name="Wu L."/>
            <person name="Ma J."/>
        </authorList>
    </citation>
    <scope>NUCLEOTIDE SEQUENCE [LARGE SCALE GENOMIC DNA]</scope>
    <source>
        <strain evidence="2 3">JCM 16328</strain>
    </source>
</reference>
<name>A0AAV3T9W9_9EURY</name>
<comment type="caution">
    <text evidence="2">The sequence shown here is derived from an EMBL/GenBank/DDBJ whole genome shotgun (WGS) entry which is preliminary data.</text>
</comment>
<feature type="domain" description="Glycosyltransferase subfamily 4-like N-terminal" evidence="1">
    <location>
        <begin position="15"/>
        <end position="176"/>
    </location>
</feature>
<dbReference type="PANTHER" id="PTHR45947">
    <property type="entry name" value="SULFOQUINOVOSYL TRANSFERASE SQD2"/>
    <property type="match status" value="1"/>
</dbReference>
<dbReference type="Gene3D" id="3.40.50.2000">
    <property type="entry name" value="Glycogen Phosphorylase B"/>
    <property type="match status" value="2"/>
</dbReference>
<accession>A0AAV3T9W9</accession>
<evidence type="ECO:0000313" key="3">
    <source>
        <dbReference type="Proteomes" id="UP001500420"/>
    </source>
</evidence>
<dbReference type="SUPFAM" id="SSF53756">
    <property type="entry name" value="UDP-Glycosyltransferase/glycogen phosphorylase"/>
    <property type="match status" value="1"/>
</dbReference>
<dbReference type="Pfam" id="PF13692">
    <property type="entry name" value="Glyco_trans_1_4"/>
    <property type="match status" value="1"/>
</dbReference>
<evidence type="ECO:0000313" key="2">
    <source>
        <dbReference type="EMBL" id="GAA0671472.1"/>
    </source>
</evidence>
<dbReference type="InterPro" id="IPR050194">
    <property type="entry name" value="Glycosyltransferase_grp1"/>
</dbReference>
<gene>
    <name evidence="2" type="ORF">GCM10009020_17410</name>
</gene>
<proteinExistence type="predicted"/>
<protein>
    <submittedName>
        <fullName evidence="2">Glycosyltransferase family 4 protein</fullName>
    </submittedName>
</protein>
<dbReference type="CDD" id="cd03801">
    <property type="entry name" value="GT4_PimA-like"/>
    <property type="match status" value="1"/>
</dbReference>
<dbReference type="Pfam" id="PF13439">
    <property type="entry name" value="Glyco_transf_4"/>
    <property type="match status" value="1"/>
</dbReference>
<evidence type="ECO:0000259" key="1">
    <source>
        <dbReference type="Pfam" id="PF13439"/>
    </source>
</evidence>
<dbReference type="AlphaFoldDB" id="A0AAV3T9W9"/>
<dbReference type="EMBL" id="BAAADV010000003">
    <property type="protein sequence ID" value="GAA0671472.1"/>
    <property type="molecule type" value="Genomic_DNA"/>
</dbReference>
<dbReference type="Proteomes" id="UP001500420">
    <property type="component" value="Unassembled WGS sequence"/>
</dbReference>
<keyword evidence="3" id="KW-1185">Reference proteome</keyword>